<dbReference type="Proteomes" id="UP000229740">
    <property type="component" value="Unassembled WGS sequence"/>
</dbReference>
<comment type="caution">
    <text evidence="3">The sequence shown here is derived from an EMBL/GenBank/DDBJ whole genome shotgun (WGS) entry which is preliminary data.</text>
</comment>
<dbReference type="PANTHER" id="PTHR35342">
    <property type="entry name" value="TRICARBOXYLIC TRANSPORT PROTEIN"/>
    <property type="match status" value="1"/>
</dbReference>
<feature type="transmembrane region" description="Helical" evidence="1">
    <location>
        <begin position="416"/>
        <end position="440"/>
    </location>
</feature>
<keyword evidence="1" id="KW-0812">Transmembrane</keyword>
<reference evidence="3 4" key="1">
    <citation type="submission" date="2017-10" db="EMBL/GenBank/DDBJ databases">
        <title>Novel microbial diversity and functional potential in the marine mammal oral microbiome.</title>
        <authorList>
            <person name="Dudek N.K."/>
            <person name="Sun C.L."/>
            <person name="Burstein D."/>
            <person name="Kantor R.S."/>
            <person name="Aliaga Goltsman D.S."/>
            <person name="Bik E.M."/>
            <person name="Thomas B.C."/>
            <person name="Banfield J.F."/>
            <person name="Relman D.A."/>
        </authorList>
    </citation>
    <scope>NUCLEOTIDE SEQUENCE [LARGE SCALE GENOMIC DNA]</scope>
    <source>
        <strain evidence="3">DOLZORAL124_49_17</strain>
    </source>
</reference>
<feature type="transmembrane region" description="Helical" evidence="1">
    <location>
        <begin position="460"/>
        <end position="488"/>
    </location>
</feature>
<dbReference type="EMBL" id="PDPS01000042">
    <property type="protein sequence ID" value="PID55841.1"/>
    <property type="molecule type" value="Genomic_DNA"/>
</dbReference>
<feature type="transmembrane region" description="Helical" evidence="1">
    <location>
        <begin position="381"/>
        <end position="404"/>
    </location>
</feature>
<keyword evidence="1" id="KW-0472">Membrane</keyword>
<feature type="domain" description="DUF112" evidence="2">
    <location>
        <begin position="17"/>
        <end position="436"/>
    </location>
</feature>
<feature type="transmembrane region" description="Helical" evidence="1">
    <location>
        <begin position="352"/>
        <end position="375"/>
    </location>
</feature>
<evidence type="ECO:0000313" key="3">
    <source>
        <dbReference type="EMBL" id="PID55841.1"/>
    </source>
</evidence>
<dbReference type="PANTHER" id="PTHR35342:SF5">
    <property type="entry name" value="TRICARBOXYLIC TRANSPORT PROTEIN"/>
    <property type="match status" value="1"/>
</dbReference>
<sequence length="499" mass="52331">MEVLIEAFRLVVTPEVLLTIILASCMGVVIGSIPGLTAVMGTALLVPITFYLDPLPAISAIVAMTAMAIFAGDIPGALVRIPGTPASAAYVDEAYNLTLAGQPERGLGICMASACAGGMMGSMILVLAAPQLARIAVKFSSVEYFWLALLGLTCAAFVSSASALKGVLSLLTGLFISTIGIDTTSGQSRFTFGVIELMGGVNYIPAMIGMFALSEILRTAASPLKKQLQVQAIKHIMRGLGRELRQYRSNIVRGGLIGTLVGALPGAGADIAAWVAYSISRKFSKTPERFGKGHLEGLAESGAANNASLSGAWVPALVFGIPGDSITAIVIGVLILKGMEPGPVIFIKQPQMVYAVFISFFIANLLLLPIGYVIIRLSRVFLAVPPSALIPIVLLACIVGSFAINNTSFDIGVMMVMGLIGCLMEENGIPVAPAILGIVLGNMLEFNFVTTMIKAKGDLVIFFSRPIAAGLGIVTLSIWLSQIVLAFLRNVKKQKPSEA</sequence>
<feature type="transmembrane region" description="Helical" evidence="1">
    <location>
        <begin position="312"/>
        <end position="336"/>
    </location>
</feature>
<evidence type="ECO:0000256" key="1">
    <source>
        <dbReference type="SAM" id="Phobius"/>
    </source>
</evidence>
<dbReference type="Pfam" id="PF01970">
    <property type="entry name" value="TctA"/>
    <property type="match status" value="1"/>
</dbReference>
<dbReference type="AlphaFoldDB" id="A0A2G6E258"/>
<evidence type="ECO:0000259" key="2">
    <source>
        <dbReference type="Pfam" id="PF01970"/>
    </source>
</evidence>
<feature type="transmembrane region" description="Helical" evidence="1">
    <location>
        <begin position="144"/>
        <end position="177"/>
    </location>
</feature>
<dbReference type="InterPro" id="IPR002823">
    <property type="entry name" value="DUF112_TM"/>
</dbReference>
<organism evidence="3 4">
    <name type="scientific">candidate division KSB3 bacterium</name>
    <dbReference type="NCBI Taxonomy" id="2044937"/>
    <lineage>
        <taxon>Bacteria</taxon>
        <taxon>candidate division KSB3</taxon>
    </lineage>
</organism>
<proteinExistence type="predicted"/>
<feature type="transmembrane region" description="Helical" evidence="1">
    <location>
        <begin position="255"/>
        <end position="277"/>
    </location>
</feature>
<feature type="transmembrane region" description="Helical" evidence="1">
    <location>
        <begin position="106"/>
        <end position="132"/>
    </location>
</feature>
<evidence type="ECO:0000313" key="4">
    <source>
        <dbReference type="Proteomes" id="UP000229740"/>
    </source>
</evidence>
<feature type="transmembrane region" description="Helical" evidence="1">
    <location>
        <begin position="20"/>
        <end position="46"/>
    </location>
</feature>
<accession>A0A2G6E258</accession>
<gene>
    <name evidence="3" type="ORF">CSB45_14115</name>
</gene>
<keyword evidence="1" id="KW-1133">Transmembrane helix</keyword>
<name>A0A2G6E258_9BACT</name>
<feature type="transmembrane region" description="Helical" evidence="1">
    <location>
        <begin position="58"/>
        <end position="78"/>
    </location>
</feature>
<protein>
    <submittedName>
        <fullName evidence="3">C4-dicarboxylate ABC transporter permease</fullName>
    </submittedName>
</protein>
<feature type="transmembrane region" description="Helical" evidence="1">
    <location>
        <begin position="197"/>
        <end position="217"/>
    </location>
</feature>